<organism evidence="2 3">
    <name type="scientific">Succinivibrio faecicola</name>
    <dbReference type="NCBI Taxonomy" id="2820300"/>
    <lineage>
        <taxon>Bacteria</taxon>
        <taxon>Pseudomonadati</taxon>
        <taxon>Pseudomonadota</taxon>
        <taxon>Gammaproteobacteria</taxon>
        <taxon>Aeromonadales</taxon>
        <taxon>Succinivibrionaceae</taxon>
        <taxon>Succinivibrio</taxon>
    </lineage>
</organism>
<dbReference type="InterPro" id="IPR027417">
    <property type="entry name" value="P-loop_NTPase"/>
</dbReference>
<feature type="domain" description="ORC1/DEAH AAA+ ATPase" evidence="1">
    <location>
        <begin position="14"/>
        <end position="143"/>
    </location>
</feature>
<dbReference type="GO" id="GO:0005524">
    <property type="term" value="F:ATP binding"/>
    <property type="evidence" value="ECO:0007669"/>
    <property type="project" value="UniProtKB-KW"/>
</dbReference>
<dbReference type="EMBL" id="JAGFNY010000065">
    <property type="protein sequence ID" value="MBW7571134.1"/>
    <property type="molecule type" value="Genomic_DNA"/>
</dbReference>
<dbReference type="Gene3D" id="3.40.50.300">
    <property type="entry name" value="P-loop containing nucleotide triphosphate hydrolases"/>
    <property type="match status" value="1"/>
</dbReference>
<dbReference type="Pfam" id="PF13401">
    <property type="entry name" value="AAA_22"/>
    <property type="match status" value="1"/>
</dbReference>
<dbReference type="SUPFAM" id="SSF52540">
    <property type="entry name" value="P-loop containing nucleoside triphosphate hydrolases"/>
    <property type="match status" value="1"/>
</dbReference>
<sequence length="166" mass="19414">MRNALNRLQVAVETQSFAVFTGEVGLGKTTAIRCLKESLKDSEYEFLYISDSKVSPKWLYSTFLAQLGVEPRLYNGNCKRLFLNQLKMIRDTQHKKVIAVADECHLWSYDVLEELRFLLNEDFDSKNPLTLILVGQNELWEKLNMIRCRAIRQRVDFNIYVCNLDK</sequence>
<gene>
    <name evidence="2" type="ORF">J5V48_09555</name>
</gene>
<dbReference type="RefSeq" id="WP_219938388.1">
    <property type="nucleotide sequence ID" value="NZ_JAGFNY010000065.1"/>
</dbReference>
<reference evidence="2 3" key="1">
    <citation type="submission" date="2021-03" db="EMBL/GenBank/DDBJ databases">
        <title>Succinivibrio sp. nov. isolated from feces of cow.</title>
        <authorList>
            <person name="Choi J.-Y."/>
        </authorList>
    </citation>
    <scope>NUCLEOTIDE SEQUENCE [LARGE SCALE GENOMIC DNA]</scope>
    <source>
        <strain evidence="2 3">AGMB01872</strain>
    </source>
</reference>
<keyword evidence="2" id="KW-0547">Nucleotide-binding</keyword>
<feature type="non-terminal residue" evidence="2">
    <location>
        <position position="166"/>
    </location>
</feature>
<keyword evidence="2" id="KW-0067">ATP-binding</keyword>
<protein>
    <submittedName>
        <fullName evidence="2">ATP-binding protein</fullName>
    </submittedName>
</protein>
<dbReference type="InterPro" id="IPR052026">
    <property type="entry name" value="ExeA_AAA_ATPase_DNA-bind"/>
</dbReference>
<evidence type="ECO:0000313" key="2">
    <source>
        <dbReference type="EMBL" id="MBW7571134.1"/>
    </source>
</evidence>
<accession>A0ABS7DIJ8</accession>
<dbReference type="PANTHER" id="PTHR35894">
    <property type="entry name" value="GENERAL SECRETION PATHWAY PROTEIN A-RELATED"/>
    <property type="match status" value="1"/>
</dbReference>
<dbReference type="InterPro" id="IPR049945">
    <property type="entry name" value="AAA_22"/>
</dbReference>
<dbReference type="CDD" id="cd00009">
    <property type="entry name" value="AAA"/>
    <property type="match status" value="1"/>
</dbReference>
<keyword evidence="3" id="KW-1185">Reference proteome</keyword>
<dbReference type="Proteomes" id="UP000731465">
    <property type="component" value="Unassembled WGS sequence"/>
</dbReference>
<dbReference type="PANTHER" id="PTHR35894:SF1">
    <property type="entry name" value="PHOSPHORIBULOKINASE _ URIDINE KINASE FAMILY"/>
    <property type="match status" value="1"/>
</dbReference>
<proteinExistence type="predicted"/>
<evidence type="ECO:0000259" key="1">
    <source>
        <dbReference type="Pfam" id="PF13401"/>
    </source>
</evidence>
<name>A0ABS7DIJ8_9GAMM</name>
<comment type="caution">
    <text evidence="2">The sequence shown here is derived from an EMBL/GenBank/DDBJ whole genome shotgun (WGS) entry which is preliminary data.</text>
</comment>
<evidence type="ECO:0000313" key="3">
    <source>
        <dbReference type="Proteomes" id="UP000731465"/>
    </source>
</evidence>